<sequence length="471" mass="53664">MILCFDSTSHNGFKRRMPHSYKALQDMGAIIMHGYNIVGDGTPAAIIPLLTGKTELDMPEMRKRFANSNAVDPENFIFKMLSKYGYRTAFFEDSPWIGTFQYRYNGFSSQPADHYLQAFLQEETKYGAKWWNGINKRHCIGDTPQYGFLMNMSKQVTSLAEKHFCFTFIVDISHDDFNMITSADDDLVAFIEHMRYSGKMENHLFIVMGDHGSRFSGLRETYQGKIEERLPLMAIMLPEKLIQTRPEALTSLQNNAHVLTTPFDIHTTLVDAMGLPELANDYVVLGSDIPRGMSLLEPIPKSRTCGKAGILSHWCVCSKWYPVLPSDRLYTQASAALANFVNNVTYDVRSNCVDRKLTFIDWVMKLSNNDDFLSFKSGIECNGQHETYVKADVKSRPSVEYYQAKITMSPGRAVFEGTMKYYVNTEHFVVSDSDIQRITAYADEPSCISKTHPHLNKYCFCKDKASKLPFT</sequence>
<dbReference type="Pfam" id="PF02995">
    <property type="entry name" value="DUF229"/>
    <property type="match status" value="1"/>
</dbReference>
<dbReference type="SUPFAM" id="SSF53649">
    <property type="entry name" value="Alkaline phosphatase-like"/>
    <property type="match status" value="1"/>
</dbReference>
<proteinExistence type="predicted"/>
<dbReference type="InterPro" id="IPR017850">
    <property type="entry name" value="Alkaline_phosphatase_core_sf"/>
</dbReference>
<dbReference type="GO" id="GO:0005615">
    <property type="term" value="C:extracellular space"/>
    <property type="evidence" value="ECO:0007669"/>
    <property type="project" value="TreeGrafter"/>
</dbReference>
<accession>A0A0N1IEY9</accession>
<dbReference type="InterPro" id="IPR004245">
    <property type="entry name" value="DUF229"/>
</dbReference>
<dbReference type="Gene3D" id="3.40.720.10">
    <property type="entry name" value="Alkaline Phosphatase, subunit A"/>
    <property type="match status" value="1"/>
</dbReference>
<protein>
    <recommendedName>
        <fullName evidence="3">Sulfatase N-terminal domain-containing protein</fullName>
    </recommendedName>
</protein>
<evidence type="ECO:0008006" key="3">
    <source>
        <dbReference type="Google" id="ProtNLM"/>
    </source>
</evidence>
<reference evidence="1 2" key="1">
    <citation type="journal article" date="2015" name="Nat. Commun.">
        <title>Outbred genome sequencing and CRISPR/Cas9 gene editing in butterflies.</title>
        <authorList>
            <person name="Li X."/>
            <person name="Fan D."/>
            <person name="Zhang W."/>
            <person name="Liu G."/>
            <person name="Zhang L."/>
            <person name="Zhao L."/>
            <person name="Fang X."/>
            <person name="Chen L."/>
            <person name="Dong Y."/>
            <person name="Chen Y."/>
            <person name="Ding Y."/>
            <person name="Zhao R."/>
            <person name="Feng M."/>
            <person name="Zhu Y."/>
            <person name="Feng Y."/>
            <person name="Jiang X."/>
            <person name="Zhu D."/>
            <person name="Xiang H."/>
            <person name="Feng X."/>
            <person name="Li S."/>
            <person name="Wang J."/>
            <person name="Zhang G."/>
            <person name="Kronforst M.R."/>
            <person name="Wang W."/>
        </authorList>
    </citation>
    <scope>NUCLEOTIDE SEQUENCE [LARGE SCALE GENOMIC DNA]</scope>
    <source>
        <strain evidence="1">Ya'a_city_454_Pm</strain>
        <tissue evidence="1">Whole body</tissue>
    </source>
</reference>
<dbReference type="FunFam" id="3.40.720.10:FF:000017">
    <property type="entry name" value="Predicted protein"/>
    <property type="match status" value="1"/>
</dbReference>
<keyword evidence="2" id="KW-1185">Reference proteome</keyword>
<dbReference type="STRING" id="76193.A0A0N1IEY9"/>
<dbReference type="AlphaFoldDB" id="A0A0N1IEY9"/>
<organism evidence="1 2">
    <name type="scientific">Papilio machaon</name>
    <name type="common">Old World swallowtail butterfly</name>
    <dbReference type="NCBI Taxonomy" id="76193"/>
    <lineage>
        <taxon>Eukaryota</taxon>
        <taxon>Metazoa</taxon>
        <taxon>Ecdysozoa</taxon>
        <taxon>Arthropoda</taxon>
        <taxon>Hexapoda</taxon>
        <taxon>Insecta</taxon>
        <taxon>Pterygota</taxon>
        <taxon>Neoptera</taxon>
        <taxon>Endopterygota</taxon>
        <taxon>Lepidoptera</taxon>
        <taxon>Glossata</taxon>
        <taxon>Ditrysia</taxon>
        <taxon>Papilionoidea</taxon>
        <taxon>Papilionidae</taxon>
        <taxon>Papilioninae</taxon>
        <taxon>Papilio</taxon>
    </lineage>
</organism>
<dbReference type="FunCoup" id="A0A0N1IEY9">
    <property type="interactions" value="219"/>
</dbReference>
<dbReference type="EMBL" id="KQ460423">
    <property type="protein sequence ID" value="KPJ14833.1"/>
    <property type="molecule type" value="Genomic_DNA"/>
</dbReference>
<dbReference type="CDD" id="cd16021">
    <property type="entry name" value="ALP_like"/>
    <property type="match status" value="1"/>
</dbReference>
<evidence type="ECO:0000313" key="1">
    <source>
        <dbReference type="EMBL" id="KPJ14833.1"/>
    </source>
</evidence>
<dbReference type="InParanoid" id="A0A0N1IEY9"/>
<name>A0A0N1IEY9_PAPMA</name>
<gene>
    <name evidence="1" type="ORF">RR48_04318</name>
</gene>
<evidence type="ECO:0000313" key="2">
    <source>
        <dbReference type="Proteomes" id="UP000053240"/>
    </source>
</evidence>
<dbReference type="PANTHER" id="PTHR10974">
    <property type="entry name" value="FI08016P-RELATED"/>
    <property type="match status" value="1"/>
</dbReference>
<dbReference type="Proteomes" id="UP000053240">
    <property type="component" value="Unassembled WGS sequence"/>
</dbReference>
<dbReference type="PANTHER" id="PTHR10974:SF1">
    <property type="entry name" value="FI08016P-RELATED"/>
    <property type="match status" value="1"/>
</dbReference>